<evidence type="ECO:0000313" key="5">
    <source>
        <dbReference type="EMBL" id="GGC90004.1"/>
    </source>
</evidence>
<gene>
    <name evidence="5" type="ORF">GCM10010994_54800</name>
</gene>
<comment type="caution">
    <text evidence="5">The sequence shown here is derived from an EMBL/GenBank/DDBJ whole genome shotgun (WGS) entry which is preliminary data.</text>
</comment>
<evidence type="ECO:0000313" key="6">
    <source>
        <dbReference type="Proteomes" id="UP000637002"/>
    </source>
</evidence>
<dbReference type="SUPFAM" id="SSF53822">
    <property type="entry name" value="Periplasmic binding protein-like I"/>
    <property type="match status" value="1"/>
</dbReference>
<dbReference type="InterPro" id="IPR028081">
    <property type="entry name" value="Leu-bd"/>
</dbReference>
<feature type="domain" description="Leucine-binding protein" evidence="4">
    <location>
        <begin position="34"/>
        <end position="385"/>
    </location>
</feature>
<dbReference type="RefSeq" id="WP_188612352.1">
    <property type="nucleotide sequence ID" value="NZ_BMGG01000011.1"/>
</dbReference>
<dbReference type="Pfam" id="PF13458">
    <property type="entry name" value="Peripla_BP_6"/>
    <property type="match status" value="1"/>
</dbReference>
<dbReference type="Proteomes" id="UP000637002">
    <property type="component" value="Unassembled WGS sequence"/>
</dbReference>
<evidence type="ECO:0000256" key="1">
    <source>
        <dbReference type="ARBA" id="ARBA00010062"/>
    </source>
</evidence>
<organism evidence="5 6">
    <name type="scientific">Chelatococcus reniformis</name>
    <dbReference type="NCBI Taxonomy" id="1494448"/>
    <lineage>
        <taxon>Bacteria</taxon>
        <taxon>Pseudomonadati</taxon>
        <taxon>Pseudomonadota</taxon>
        <taxon>Alphaproteobacteria</taxon>
        <taxon>Hyphomicrobiales</taxon>
        <taxon>Chelatococcaceae</taxon>
        <taxon>Chelatococcus</taxon>
    </lineage>
</organism>
<name>A0A916XNJ0_9HYPH</name>
<comment type="similarity">
    <text evidence="1">Belongs to the leucine-binding protein family.</text>
</comment>
<keyword evidence="2 3" id="KW-0732">Signal</keyword>
<evidence type="ECO:0000256" key="2">
    <source>
        <dbReference type="ARBA" id="ARBA00022729"/>
    </source>
</evidence>
<evidence type="ECO:0000256" key="3">
    <source>
        <dbReference type="SAM" id="SignalP"/>
    </source>
</evidence>
<dbReference type="CDD" id="cd06343">
    <property type="entry name" value="PBP1_ABC_ligand_binding-like"/>
    <property type="match status" value="1"/>
</dbReference>
<feature type="signal peptide" evidence="3">
    <location>
        <begin position="1"/>
        <end position="21"/>
    </location>
</feature>
<dbReference type="AlphaFoldDB" id="A0A916XNJ0"/>
<dbReference type="Gene3D" id="3.40.50.2300">
    <property type="match status" value="2"/>
</dbReference>
<proteinExistence type="inferred from homology"/>
<protein>
    <submittedName>
        <fullName evidence="5">Branched-chain amino acid ABC transporter substrate-binding protein</fullName>
    </submittedName>
</protein>
<evidence type="ECO:0000259" key="4">
    <source>
        <dbReference type="Pfam" id="PF13458"/>
    </source>
</evidence>
<reference evidence="5" key="1">
    <citation type="journal article" date="2014" name="Int. J. Syst. Evol. Microbiol.">
        <title>Complete genome sequence of Corynebacterium casei LMG S-19264T (=DSM 44701T), isolated from a smear-ripened cheese.</title>
        <authorList>
            <consortium name="US DOE Joint Genome Institute (JGI-PGF)"/>
            <person name="Walter F."/>
            <person name="Albersmeier A."/>
            <person name="Kalinowski J."/>
            <person name="Ruckert C."/>
        </authorList>
    </citation>
    <scope>NUCLEOTIDE SEQUENCE</scope>
    <source>
        <strain evidence="5">CGMCC 1.12919</strain>
    </source>
</reference>
<dbReference type="PANTHER" id="PTHR47235:SF1">
    <property type="entry name" value="BLR6548 PROTEIN"/>
    <property type="match status" value="1"/>
</dbReference>
<accession>A0A916XNJ0</accession>
<reference evidence="5" key="2">
    <citation type="submission" date="2020-09" db="EMBL/GenBank/DDBJ databases">
        <authorList>
            <person name="Sun Q."/>
            <person name="Zhou Y."/>
        </authorList>
    </citation>
    <scope>NUCLEOTIDE SEQUENCE</scope>
    <source>
        <strain evidence="5">CGMCC 1.12919</strain>
    </source>
</reference>
<dbReference type="EMBL" id="BMGG01000011">
    <property type="protein sequence ID" value="GGC90004.1"/>
    <property type="molecule type" value="Genomic_DNA"/>
</dbReference>
<dbReference type="PANTHER" id="PTHR47235">
    <property type="entry name" value="BLR6548 PROTEIN"/>
    <property type="match status" value="1"/>
</dbReference>
<sequence length="398" mass="43096">MIIRMMAFAAATFALVGAATAADKQYGPGASDTEIKIGNTMPYSGPASAYSVMGRVETAYFKKLNDRGGINGRKVNLISLDDAFSPPKTVEQTRRLVESEGVLAMYGSIGTATSAAVQKYLNVKKVPQILVSSGGTRWNDLKDYPWSMPFYPSYEMEAAIYGKYILAHKPDAKIAILSQNDDAGRDYVRGFKKGLGDKAASMVVAEVTYDLTDATIDSQIIKLKASGADTLFTMATPKFGAMAIRKVHELDWKPLNFVVSVASSIGSVLEPAGLDASQGLISAVSDKTPGDPMWKDAPDMKEFLAFMNEIGVESSDTLAVRGYVSAIMLHRILERAGDNLTRENIMRVATSIDEESLPMLLPGISVKTTPTDVSGFHSLRLQRFEGKGWVLFGDVITD</sequence>
<dbReference type="InterPro" id="IPR028082">
    <property type="entry name" value="Peripla_BP_I"/>
</dbReference>
<keyword evidence="6" id="KW-1185">Reference proteome</keyword>
<feature type="chain" id="PRO_5037424950" evidence="3">
    <location>
        <begin position="22"/>
        <end position="398"/>
    </location>
</feature>